<accession>A0A7L9WPB9</accession>
<feature type="signal peptide" evidence="2">
    <location>
        <begin position="1"/>
        <end position="31"/>
    </location>
</feature>
<organism evidence="3 4">
    <name type="scientific">Pseudooceanicola spongiae</name>
    <dbReference type="NCBI Taxonomy" id="2613965"/>
    <lineage>
        <taxon>Bacteria</taxon>
        <taxon>Pseudomonadati</taxon>
        <taxon>Pseudomonadota</taxon>
        <taxon>Alphaproteobacteria</taxon>
        <taxon>Rhodobacterales</taxon>
        <taxon>Paracoccaceae</taxon>
        <taxon>Pseudooceanicola</taxon>
    </lineage>
</organism>
<sequence length="208" mass="22227">MNRLTRLLAPAATMTAAVTATVVAMALPAMADPISLNAISKYLNGMTTAEAKFTQIASDNSVSTGTLYIKRPGRMRFEYDPPQAALVLAGAGAVKIYDPKTKSTETYPLSRTPLSIILDKNVDLGRANMVTSHREQGPSTVVRAQDPAHPEYGFIEMVFTDNPVELRQWVVHDDSGGQTTIALGELRTGMNLPGTLFTGTGSVGDSGR</sequence>
<name>A0A7L9WPB9_9RHOB</name>
<reference evidence="3 4" key="1">
    <citation type="submission" date="2019-10" db="EMBL/GenBank/DDBJ databases">
        <title>Pseudopuniceibacterium sp. HQ09 islated from Antarctica.</title>
        <authorList>
            <person name="Liao L."/>
            <person name="Su S."/>
            <person name="Chen B."/>
            <person name="Yu Y."/>
        </authorList>
    </citation>
    <scope>NUCLEOTIDE SEQUENCE [LARGE SCALE GENOMIC DNA]</scope>
    <source>
        <strain evidence="3 4">HQ09</strain>
    </source>
</reference>
<evidence type="ECO:0000313" key="3">
    <source>
        <dbReference type="EMBL" id="QOL82225.1"/>
    </source>
</evidence>
<evidence type="ECO:0000256" key="1">
    <source>
        <dbReference type="ARBA" id="ARBA00022729"/>
    </source>
</evidence>
<evidence type="ECO:0000313" key="4">
    <source>
        <dbReference type="Proteomes" id="UP000594118"/>
    </source>
</evidence>
<dbReference type="Pfam" id="PF03548">
    <property type="entry name" value="LolA"/>
    <property type="match status" value="1"/>
</dbReference>
<dbReference type="InterPro" id="IPR029046">
    <property type="entry name" value="LolA/LolB/LppX"/>
</dbReference>
<dbReference type="InterPro" id="IPR004564">
    <property type="entry name" value="OM_lipoprot_carrier_LolA-like"/>
</dbReference>
<dbReference type="CDD" id="cd16325">
    <property type="entry name" value="LolA"/>
    <property type="match status" value="1"/>
</dbReference>
<protein>
    <submittedName>
        <fullName evidence="3">Outer membrane lipoprotein carrier protein LolA</fullName>
    </submittedName>
</protein>
<keyword evidence="1 2" id="KW-0732">Signal</keyword>
<evidence type="ECO:0000256" key="2">
    <source>
        <dbReference type="SAM" id="SignalP"/>
    </source>
</evidence>
<dbReference type="SUPFAM" id="SSF89392">
    <property type="entry name" value="Prokaryotic lipoproteins and lipoprotein localization factors"/>
    <property type="match status" value="1"/>
</dbReference>
<dbReference type="EMBL" id="CP045201">
    <property type="protein sequence ID" value="QOL82225.1"/>
    <property type="molecule type" value="Genomic_DNA"/>
</dbReference>
<proteinExistence type="predicted"/>
<dbReference type="PANTHER" id="PTHR35869">
    <property type="entry name" value="OUTER-MEMBRANE LIPOPROTEIN CARRIER PROTEIN"/>
    <property type="match status" value="1"/>
</dbReference>
<gene>
    <name evidence="3" type="ORF">F3W81_16130</name>
</gene>
<dbReference type="PANTHER" id="PTHR35869:SF1">
    <property type="entry name" value="OUTER-MEMBRANE LIPOPROTEIN CARRIER PROTEIN"/>
    <property type="match status" value="1"/>
</dbReference>
<dbReference type="AlphaFoldDB" id="A0A7L9WPB9"/>
<dbReference type="Proteomes" id="UP000594118">
    <property type="component" value="Chromosome"/>
</dbReference>
<keyword evidence="4" id="KW-1185">Reference proteome</keyword>
<keyword evidence="3" id="KW-0449">Lipoprotein</keyword>
<dbReference type="RefSeq" id="WP_193080224.1">
    <property type="nucleotide sequence ID" value="NZ_CP045201.1"/>
</dbReference>
<dbReference type="Gene3D" id="2.50.20.10">
    <property type="entry name" value="Lipoprotein localisation LolA/LolB/LppX"/>
    <property type="match status" value="1"/>
</dbReference>
<dbReference type="KEGG" id="pshq:F3W81_16130"/>
<feature type="chain" id="PRO_5032890466" evidence="2">
    <location>
        <begin position="32"/>
        <end position="208"/>
    </location>
</feature>